<evidence type="ECO:0000313" key="2">
    <source>
        <dbReference type="EMBL" id="CAE8719121.1"/>
    </source>
</evidence>
<organism evidence="2 3">
    <name type="scientific">Polarella glacialis</name>
    <name type="common">Dinoflagellate</name>
    <dbReference type="NCBI Taxonomy" id="89957"/>
    <lineage>
        <taxon>Eukaryota</taxon>
        <taxon>Sar</taxon>
        <taxon>Alveolata</taxon>
        <taxon>Dinophyceae</taxon>
        <taxon>Suessiales</taxon>
        <taxon>Suessiaceae</taxon>
        <taxon>Polarella</taxon>
    </lineage>
</organism>
<protein>
    <submittedName>
        <fullName evidence="2">Uncharacterized protein</fullName>
    </submittedName>
</protein>
<sequence>MMLQKKSSPGSHLRTSGPTKSMSISAVLSAAHSLINSVPFQNRTDYVHPTSFITIDEEGFPSARLVVSLEVAPDFSKIILSTRTNTRKVAEIKASLDRKGVTVSASGAVPENTGVPASCSWNDYRNRGGWLTIKGLASLGKQIEDGTKIEIIFRPVHLEIMSYSEKVHEDADGWSPVILSREGENQWKRGHPVPKCVRNATSGHT</sequence>
<dbReference type="EMBL" id="CAJNNW010033474">
    <property type="protein sequence ID" value="CAE8719121.1"/>
    <property type="molecule type" value="Genomic_DNA"/>
</dbReference>
<proteinExistence type="predicted"/>
<dbReference type="Proteomes" id="UP000654075">
    <property type="component" value="Unassembled WGS sequence"/>
</dbReference>
<dbReference type="Gene3D" id="2.30.110.10">
    <property type="entry name" value="Electron Transport, Fmn-binding Protein, Chain A"/>
    <property type="match status" value="1"/>
</dbReference>
<dbReference type="InterPro" id="IPR012349">
    <property type="entry name" value="Split_barrel_FMN-bd"/>
</dbReference>
<gene>
    <name evidence="1" type="ORF">PGLA1383_LOCUS40141</name>
    <name evidence="2" type="ORF">PGLA2088_LOCUS40455</name>
</gene>
<dbReference type="OrthoDB" id="448359at2759"/>
<dbReference type="EMBL" id="CAJNNV010028044">
    <property type="protein sequence ID" value="CAE8622748.1"/>
    <property type="molecule type" value="Genomic_DNA"/>
</dbReference>
<accession>A0A813L2B2</accession>
<evidence type="ECO:0000313" key="1">
    <source>
        <dbReference type="EMBL" id="CAE8622748.1"/>
    </source>
</evidence>
<reference evidence="2" key="1">
    <citation type="submission" date="2021-02" db="EMBL/GenBank/DDBJ databases">
        <authorList>
            <person name="Dougan E. K."/>
            <person name="Rhodes N."/>
            <person name="Thang M."/>
            <person name="Chan C."/>
        </authorList>
    </citation>
    <scope>NUCLEOTIDE SEQUENCE</scope>
</reference>
<evidence type="ECO:0000313" key="4">
    <source>
        <dbReference type="Proteomes" id="UP000654075"/>
    </source>
</evidence>
<name>A0A813L2B2_POLGL</name>
<comment type="caution">
    <text evidence="2">The sequence shown here is derived from an EMBL/GenBank/DDBJ whole genome shotgun (WGS) entry which is preliminary data.</text>
</comment>
<dbReference type="AlphaFoldDB" id="A0A813L2B2"/>
<evidence type="ECO:0000313" key="3">
    <source>
        <dbReference type="Proteomes" id="UP000626109"/>
    </source>
</evidence>
<keyword evidence="4" id="KW-1185">Reference proteome</keyword>
<dbReference type="Proteomes" id="UP000626109">
    <property type="component" value="Unassembled WGS sequence"/>
</dbReference>